<reference evidence="1 2" key="1">
    <citation type="submission" date="2017-02" db="EMBL/GenBank/DDBJ databases">
        <authorList>
            <person name="Peterson S.W."/>
        </authorList>
    </citation>
    <scope>NUCLEOTIDE SEQUENCE [LARGE SCALE GENOMIC DNA]</scope>
    <source>
        <strain evidence="1 2">DSM 22335</strain>
    </source>
</reference>
<gene>
    <name evidence="1" type="ORF">SAMN04488132_106124</name>
</gene>
<dbReference type="STRING" id="413434.SAMN04488132_106124"/>
<accession>A0A1T4PPG4</accession>
<sequence length="102" mass="11234">MAAAYDTMVDALAGARERGYTTDFNIAFDKLKCSTTGICLSPSQFEIVEFHRFEGFTNPSDSSIVYFVEAKDGNMKGVLVSAYGTYADAASDEMIRKLSMHH</sequence>
<evidence type="ECO:0000313" key="1">
    <source>
        <dbReference type="EMBL" id="SJZ93126.1"/>
    </source>
</evidence>
<proteinExistence type="predicted"/>
<evidence type="ECO:0008006" key="3">
    <source>
        <dbReference type="Google" id="ProtNLM"/>
    </source>
</evidence>
<evidence type="ECO:0000313" key="2">
    <source>
        <dbReference type="Proteomes" id="UP000190888"/>
    </source>
</evidence>
<keyword evidence="2" id="KW-1185">Reference proteome</keyword>
<dbReference type="AlphaFoldDB" id="A0A1T4PPG4"/>
<dbReference type="Proteomes" id="UP000190888">
    <property type="component" value="Unassembled WGS sequence"/>
</dbReference>
<dbReference type="EMBL" id="FUWH01000006">
    <property type="protein sequence ID" value="SJZ93126.1"/>
    <property type="molecule type" value="Genomic_DNA"/>
</dbReference>
<name>A0A1T4PPG4_9BACT</name>
<organism evidence="1 2">
    <name type="scientific">Sediminibacterium ginsengisoli</name>
    <dbReference type="NCBI Taxonomy" id="413434"/>
    <lineage>
        <taxon>Bacteria</taxon>
        <taxon>Pseudomonadati</taxon>
        <taxon>Bacteroidota</taxon>
        <taxon>Chitinophagia</taxon>
        <taxon>Chitinophagales</taxon>
        <taxon>Chitinophagaceae</taxon>
        <taxon>Sediminibacterium</taxon>
    </lineage>
</organism>
<protein>
    <recommendedName>
        <fullName evidence="3">Phosphoribosylpyrophosphate synthetase</fullName>
    </recommendedName>
</protein>